<gene>
    <name evidence="1" type="ORF">N7548_05765</name>
</gene>
<dbReference type="EMBL" id="JAOVQM010000003">
    <property type="protein sequence ID" value="MCV2232333.1"/>
    <property type="molecule type" value="Genomic_DNA"/>
</dbReference>
<dbReference type="RefSeq" id="WP_263608518.1">
    <property type="nucleotide sequence ID" value="NZ_JAOVQM010000003.1"/>
</dbReference>
<evidence type="ECO:0008006" key="3">
    <source>
        <dbReference type="Google" id="ProtNLM"/>
    </source>
</evidence>
<proteinExistence type="predicted"/>
<comment type="caution">
    <text evidence="1">The sequence shown here is derived from an EMBL/GenBank/DDBJ whole genome shotgun (WGS) entry which is preliminary data.</text>
</comment>
<dbReference type="Proteomes" id="UP001177160">
    <property type="component" value="Unassembled WGS sequence"/>
</dbReference>
<protein>
    <recommendedName>
        <fullName evidence="3">Lipoprotein</fullName>
    </recommendedName>
</protein>
<dbReference type="PROSITE" id="PS51257">
    <property type="entry name" value="PROKAR_LIPOPROTEIN"/>
    <property type="match status" value="1"/>
</dbReference>
<keyword evidence="2" id="KW-1185">Reference proteome</keyword>
<sequence>MKKLMLVLAFIFIMSGCSAISLGLYGKELDEKIQAFESAVNQYSFTMSGMAEVSFNTLKFTEEETITGEYQRDPYYVRYEDKTGNFIQTKIDGELHTYQVSLSSHEKHFYVEIDQTDDVVGEIEIKTKSLVITKKNNKHYVLKGELENFFSDKDLDRIYDTLVQLYPTKKGDYRIHPTMDIRFSDTEMRYELTFEFTFENKTLHYRFESLLTQTTIDVLDVKDTNRFFPLPSFDFPVMIDALSPIYHNGYISKNGYYKVYLEPGNYYIESSKPLGNSRIKLVSMSLPHNYYPTFLTSSDITDYIGFIQTIPTAGYYYLYVDFEFSDLTIEIKTLDEDRLNLETPELIINSPSTYTFERTTTFDFMTIQLDFPIGSEITLSSPYSIYVIYPSSNPLYYDFHKVDFQGTTLTQTKSSMIVYLYASDMPFDYPFDIVVTTP</sequence>
<accession>A0ABT2Y770</accession>
<organism evidence="1 2">
    <name type="scientific">Paracholeplasma manati</name>
    <dbReference type="NCBI Taxonomy" id="591373"/>
    <lineage>
        <taxon>Bacteria</taxon>
        <taxon>Bacillati</taxon>
        <taxon>Mycoplasmatota</taxon>
        <taxon>Mollicutes</taxon>
        <taxon>Acholeplasmatales</taxon>
        <taxon>Acholeplasmataceae</taxon>
        <taxon>Paracholeplasma</taxon>
    </lineage>
</organism>
<name>A0ABT2Y770_9MOLU</name>
<evidence type="ECO:0000313" key="1">
    <source>
        <dbReference type="EMBL" id="MCV2232333.1"/>
    </source>
</evidence>
<evidence type="ECO:0000313" key="2">
    <source>
        <dbReference type="Proteomes" id="UP001177160"/>
    </source>
</evidence>
<reference evidence="1" key="1">
    <citation type="submission" date="2022-09" db="EMBL/GenBank/DDBJ databases">
        <title>Novel Mycoplasma species identified in domestic and wild animals.</title>
        <authorList>
            <person name="Volokhov D.V."/>
            <person name="Furtak V.A."/>
            <person name="Zagorodnyaya T.A."/>
        </authorList>
    </citation>
    <scope>NUCLEOTIDE SEQUENCE</scope>
    <source>
        <strain evidence="1">Oakley</strain>
    </source>
</reference>